<dbReference type="GO" id="GO:0030246">
    <property type="term" value="F:carbohydrate binding"/>
    <property type="evidence" value="ECO:0007669"/>
    <property type="project" value="UniProtKB-KW"/>
</dbReference>
<dbReference type="PIRSF" id="PIRSF000641">
    <property type="entry name" value="SRK"/>
    <property type="match status" value="1"/>
</dbReference>
<name>A0A0D3FX06_9ORYZ</name>
<dbReference type="InterPro" id="IPR051343">
    <property type="entry name" value="G-type_lectin_kinases/EP1-like"/>
</dbReference>
<dbReference type="SUPFAM" id="SSF56112">
    <property type="entry name" value="Protein kinase-like (PK-like)"/>
    <property type="match status" value="1"/>
</dbReference>
<evidence type="ECO:0000256" key="4">
    <source>
        <dbReference type="ARBA" id="ARBA00022536"/>
    </source>
</evidence>
<comment type="subcellular location">
    <subcellularLocation>
        <location evidence="1">Membrane</location>
        <topology evidence="1">Single-pass type I membrane protein</topology>
    </subcellularLocation>
</comment>
<dbReference type="PROSITE" id="PS00107">
    <property type="entry name" value="PROTEIN_KINASE_ATP"/>
    <property type="match status" value="1"/>
</dbReference>
<dbReference type="EC" id="2.7.11.1" evidence="2"/>
<dbReference type="FunFam" id="1.10.510.10:FF:000237">
    <property type="entry name" value="G-type lectin S-receptor-like serine/threonine-protein kinase"/>
    <property type="match status" value="1"/>
</dbReference>
<dbReference type="SMART" id="SM00220">
    <property type="entry name" value="S_TKc"/>
    <property type="match status" value="1"/>
</dbReference>
<proteinExistence type="predicted"/>
<evidence type="ECO:0000256" key="15">
    <source>
        <dbReference type="ARBA" id="ARBA00023170"/>
    </source>
</evidence>
<feature type="transmembrane region" description="Helical" evidence="23">
    <location>
        <begin position="450"/>
        <end position="475"/>
    </location>
</feature>
<evidence type="ECO:0000256" key="17">
    <source>
        <dbReference type="ARBA" id="ARBA00047899"/>
    </source>
</evidence>
<dbReference type="InterPro" id="IPR024171">
    <property type="entry name" value="SRK-like_kinase"/>
</dbReference>
<evidence type="ECO:0000259" key="25">
    <source>
        <dbReference type="PROSITE" id="PS50011"/>
    </source>
</evidence>
<dbReference type="PaxDb" id="65489-OBART04G15940.1"/>
<dbReference type="Gene3D" id="3.30.200.20">
    <property type="entry name" value="Phosphorylase Kinase, domain 1"/>
    <property type="match status" value="1"/>
</dbReference>
<accession>A0A0D3FX06</accession>
<dbReference type="PROSITE" id="PS50011">
    <property type="entry name" value="PROTEIN_KINASE_DOM"/>
    <property type="match status" value="1"/>
</dbReference>
<keyword evidence="12 23" id="KW-1133">Transmembrane helix</keyword>
<dbReference type="PROSITE" id="PS00108">
    <property type="entry name" value="PROTEIN_KINASE_ST"/>
    <property type="match status" value="1"/>
</dbReference>
<keyword evidence="28" id="KW-1185">Reference proteome</keyword>
<evidence type="ECO:0000256" key="22">
    <source>
        <dbReference type="PROSITE-ProRule" id="PRU10141"/>
    </source>
</evidence>
<dbReference type="InterPro" id="IPR008271">
    <property type="entry name" value="Ser/Thr_kinase_AS"/>
</dbReference>
<comment type="function">
    <text evidence="19">Does not seem to be involved in resistance against the herbivorous insect brown planthopper (N.lugens, BPH).</text>
</comment>
<dbReference type="SMART" id="SM00108">
    <property type="entry name" value="B_lectin"/>
    <property type="match status" value="1"/>
</dbReference>
<feature type="signal peptide" evidence="24">
    <location>
        <begin position="1"/>
        <end position="22"/>
    </location>
</feature>
<dbReference type="InterPro" id="IPR001480">
    <property type="entry name" value="Bulb-type_lectin_dom"/>
</dbReference>
<dbReference type="InterPro" id="IPR000719">
    <property type="entry name" value="Prot_kinase_dom"/>
</dbReference>
<dbReference type="FunFam" id="2.90.10.30:FF:000001">
    <property type="entry name" value="Serine/threonine-protein kinase"/>
    <property type="match status" value="1"/>
</dbReference>
<evidence type="ECO:0000256" key="8">
    <source>
        <dbReference type="ARBA" id="ARBA00022734"/>
    </source>
</evidence>
<comment type="catalytic activity">
    <reaction evidence="18">
        <text>L-seryl-[protein] + ATP = O-phospho-L-seryl-[protein] + ADP + H(+)</text>
        <dbReference type="Rhea" id="RHEA:17989"/>
        <dbReference type="Rhea" id="RHEA-COMP:9863"/>
        <dbReference type="Rhea" id="RHEA-COMP:11604"/>
        <dbReference type="ChEBI" id="CHEBI:15378"/>
        <dbReference type="ChEBI" id="CHEBI:29999"/>
        <dbReference type="ChEBI" id="CHEBI:30616"/>
        <dbReference type="ChEBI" id="CHEBI:83421"/>
        <dbReference type="ChEBI" id="CHEBI:456216"/>
        <dbReference type="EC" id="2.7.11.1"/>
    </reaction>
</comment>
<keyword evidence="7 24" id="KW-0732">Signal</keyword>
<dbReference type="GO" id="GO:0051707">
    <property type="term" value="P:response to other organism"/>
    <property type="evidence" value="ECO:0007669"/>
    <property type="project" value="UniProtKB-ARBA"/>
</dbReference>
<feature type="domain" description="Bulb-type lectin" evidence="26">
    <location>
        <begin position="27"/>
        <end position="146"/>
    </location>
</feature>
<keyword evidence="3" id="KW-0723">Serine/threonine-protein kinase</keyword>
<dbReference type="eggNOG" id="ENOG502QQEW">
    <property type="taxonomic scope" value="Eukaryota"/>
</dbReference>
<reference evidence="27" key="1">
    <citation type="journal article" date="2009" name="Rice">
        <title>De Novo Next Generation Sequencing of Plant Genomes.</title>
        <authorList>
            <person name="Rounsley S."/>
            <person name="Marri P.R."/>
            <person name="Yu Y."/>
            <person name="He R."/>
            <person name="Sisneros N."/>
            <person name="Goicoechea J.L."/>
            <person name="Lee S.J."/>
            <person name="Angelova A."/>
            <person name="Kudrna D."/>
            <person name="Luo M."/>
            <person name="Affourtit J."/>
            <person name="Desany B."/>
            <person name="Knight J."/>
            <person name="Niazi F."/>
            <person name="Egholm M."/>
            <person name="Wing R.A."/>
        </authorList>
    </citation>
    <scope>NUCLEOTIDE SEQUENCE [LARGE SCALE GENOMIC DNA]</scope>
    <source>
        <strain evidence="27">cv. IRGC 105608</strain>
    </source>
</reference>
<keyword evidence="9 22" id="KW-0547">Nucleotide-binding</keyword>
<dbReference type="PANTHER" id="PTHR47976:SF89">
    <property type="entry name" value="G-TYPE LECTIN S-RECEPTOR-LIKE SERINE_THREONINE-PROTEIN KINASE LECRK3"/>
    <property type="match status" value="1"/>
</dbReference>
<evidence type="ECO:0000256" key="9">
    <source>
        <dbReference type="ARBA" id="ARBA00022741"/>
    </source>
</evidence>
<evidence type="ECO:0000256" key="3">
    <source>
        <dbReference type="ARBA" id="ARBA00022527"/>
    </source>
</evidence>
<evidence type="ECO:0000256" key="19">
    <source>
        <dbReference type="ARBA" id="ARBA00054679"/>
    </source>
</evidence>
<evidence type="ECO:0000259" key="26">
    <source>
        <dbReference type="PROSITE" id="PS50927"/>
    </source>
</evidence>
<evidence type="ECO:0000256" key="11">
    <source>
        <dbReference type="ARBA" id="ARBA00022840"/>
    </source>
</evidence>
<evidence type="ECO:0000256" key="16">
    <source>
        <dbReference type="ARBA" id="ARBA00023180"/>
    </source>
</evidence>
<dbReference type="STRING" id="65489.A0A0D3FX06"/>
<keyword evidence="10" id="KW-0418">Kinase</keyword>
<dbReference type="GO" id="GO:0004674">
    <property type="term" value="F:protein serine/threonine kinase activity"/>
    <property type="evidence" value="ECO:0007669"/>
    <property type="project" value="UniProtKB-KW"/>
</dbReference>
<evidence type="ECO:0000313" key="28">
    <source>
        <dbReference type="Proteomes" id="UP000026960"/>
    </source>
</evidence>
<dbReference type="Gramene" id="OBART04G15940.1">
    <property type="protein sequence ID" value="OBART04G15940.1"/>
    <property type="gene ID" value="OBART04G15940"/>
</dbReference>
<organism evidence="27">
    <name type="scientific">Oryza barthii</name>
    <dbReference type="NCBI Taxonomy" id="65489"/>
    <lineage>
        <taxon>Eukaryota</taxon>
        <taxon>Viridiplantae</taxon>
        <taxon>Streptophyta</taxon>
        <taxon>Embryophyta</taxon>
        <taxon>Tracheophyta</taxon>
        <taxon>Spermatophyta</taxon>
        <taxon>Magnoliopsida</taxon>
        <taxon>Liliopsida</taxon>
        <taxon>Poales</taxon>
        <taxon>Poaceae</taxon>
        <taxon>BOP clade</taxon>
        <taxon>Oryzoideae</taxon>
        <taxon>Oryzeae</taxon>
        <taxon>Oryzinae</taxon>
        <taxon>Oryza</taxon>
    </lineage>
</organism>
<sequence length="803" mass="89492">MMEPLLTLLVLLLVFAIAPSKARNITLGSLLTTEGVNTSWISPSGDFAFGFQLISTNTYLLAVWFDKTVDKSIAWYAKTNTQVPEVVLVPSGSQLQLSSNGLSLLDPGGHELWNPQVPGAAYANMLDTGNFVLLGADGSTKWGTFDSPADTILPTQGPFSEVQLYSRLTQAAYSNGRFLLQVKDGNLEFDLVAVPSGNKYRSYLTPNTGGNGSQLLFNETGGVYFTLKDGTEITITSTIMGSMVNYYQRATLDPDGVFRQYVYPKKEAVTRGWKYIGWTAVDFIPRNICDVFTTSDGSGACGFNSYCSFNWNQNETVECQCPPHYSFIDEARKYKGCKANFQQQSCDLDEATMIDEFDLIPMKGIDWPSADYESFTSVGMDDCQKLCLTDCFCAVTVFNEGNCWKKKLPMSNGRMDSSVDRTLYLKVPKNNNSLSIINPGSIKWKKDKKYWILGSCLLLGSFLLVLILLISFILFGHYFAKKSKKIDPPKQSYSTGGLPLKSFTYEDLHEATGGFCEEIGSGGSGVVYKGTLQDQLGTHIAVKKINKVLPDIEKEFAVEVQTIGWTFHKNLVRLLGFCNEGAERLLVYEFMPNGPLNEFIFCTIRPSWYQRVQFALGVARGLLYLHEECSTQIIHCDIKPQNILLDNNLTAKISDFGLAKLLQMDQTQTTTGIRGTRGYVAPEWFKNIAVTAKVDVYSFGVILLEIVCCRRNVEQDIIDEDRAILTDWANDCYRSGRIDLLVEGDEEASFDIKRVQRFLAVALWCIQEDPAMRPTMHKVTQMLDGAVEIAVPPDPASYISSLQ</sequence>
<dbReference type="CDD" id="cd14066">
    <property type="entry name" value="STKc_IRAK"/>
    <property type="match status" value="1"/>
</dbReference>
<dbReference type="PROSITE" id="PS50927">
    <property type="entry name" value="BULB_LECTIN"/>
    <property type="match status" value="1"/>
</dbReference>
<keyword evidence="8" id="KW-0430">Lectin</keyword>
<dbReference type="EnsemblPlants" id="OBART04G15940.1">
    <property type="protein sequence ID" value="OBART04G15940.1"/>
    <property type="gene ID" value="OBART04G15940"/>
</dbReference>
<evidence type="ECO:0000256" key="7">
    <source>
        <dbReference type="ARBA" id="ARBA00022729"/>
    </source>
</evidence>
<evidence type="ECO:0000256" key="13">
    <source>
        <dbReference type="ARBA" id="ARBA00023136"/>
    </source>
</evidence>
<dbReference type="InterPro" id="IPR017441">
    <property type="entry name" value="Protein_kinase_ATP_BS"/>
</dbReference>
<dbReference type="FunFam" id="3.30.200.20:FF:000059">
    <property type="entry name" value="S-receptor-like serine/threonine-protein kinase"/>
    <property type="match status" value="1"/>
</dbReference>
<dbReference type="SUPFAM" id="SSF51110">
    <property type="entry name" value="alpha-D-mannose-specific plant lectins"/>
    <property type="match status" value="1"/>
</dbReference>
<dbReference type="PANTHER" id="PTHR47976">
    <property type="entry name" value="G-TYPE LECTIN S-RECEPTOR-LIKE SERINE/THREONINE-PROTEIN KINASE SD2-5"/>
    <property type="match status" value="1"/>
</dbReference>
<dbReference type="CDD" id="cd01098">
    <property type="entry name" value="PAN_AP_plant"/>
    <property type="match status" value="1"/>
</dbReference>
<dbReference type="FunFam" id="2.90.10.10:FF:000008">
    <property type="entry name" value="Serine/threonine-protein kinase"/>
    <property type="match status" value="1"/>
</dbReference>
<dbReference type="GO" id="GO:0005524">
    <property type="term" value="F:ATP binding"/>
    <property type="evidence" value="ECO:0007669"/>
    <property type="project" value="UniProtKB-UniRule"/>
</dbReference>
<keyword evidence="13 23" id="KW-0472">Membrane</keyword>
<evidence type="ECO:0000256" key="2">
    <source>
        <dbReference type="ARBA" id="ARBA00012513"/>
    </source>
</evidence>
<evidence type="ECO:0000256" key="14">
    <source>
        <dbReference type="ARBA" id="ARBA00023157"/>
    </source>
</evidence>
<dbReference type="Proteomes" id="UP000026960">
    <property type="component" value="Chromosome 4"/>
</dbReference>
<evidence type="ECO:0000256" key="6">
    <source>
        <dbReference type="ARBA" id="ARBA00022692"/>
    </source>
</evidence>
<reference evidence="27" key="2">
    <citation type="submission" date="2015-03" db="UniProtKB">
        <authorList>
            <consortium name="EnsemblPlants"/>
        </authorList>
    </citation>
    <scope>IDENTIFICATION</scope>
</reference>
<keyword evidence="16" id="KW-0325">Glycoprotein</keyword>
<evidence type="ECO:0000256" key="23">
    <source>
        <dbReference type="SAM" id="Phobius"/>
    </source>
</evidence>
<evidence type="ECO:0000256" key="21">
    <source>
        <dbReference type="ARBA" id="ARBA00082782"/>
    </source>
</evidence>
<feature type="binding site" evidence="22">
    <location>
        <position position="544"/>
    </location>
    <ligand>
        <name>ATP</name>
        <dbReference type="ChEBI" id="CHEBI:30616"/>
    </ligand>
</feature>
<feature type="chain" id="PRO_5002262618" description="G-type lectin S-receptor-like serine/threonine-protein kinase LECRK4" evidence="24">
    <location>
        <begin position="23"/>
        <end position="803"/>
    </location>
</feature>
<feature type="domain" description="Protein kinase" evidence="25">
    <location>
        <begin position="513"/>
        <end position="787"/>
    </location>
</feature>
<comment type="catalytic activity">
    <reaction evidence="17">
        <text>L-threonyl-[protein] + ATP = O-phospho-L-threonyl-[protein] + ADP + H(+)</text>
        <dbReference type="Rhea" id="RHEA:46608"/>
        <dbReference type="Rhea" id="RHEA-COMP:11060"/>
        <dbReference type="Rhea" id="RHEA-COMP:11605"/>
        <dbReference type="ChEBI" id="CHEBI:15378"/>
        <dbReference type="ChEBI" id="CHEBI:30013"/>
        <dbReference type="ChEBI" id="CHEBI:30616"/>
        <dbReference type="ChEBI" id="CHEBI:61977"/>
        <dbReference type="ChEBI" id="CHEBI:456216"/>
        <dbReference type="EC" id="2.7.11.1"/>
    </reaction>
</comment>
<dbReference type="AlphaFoldDB" id="A0A0D3FX06"/>
<evidence type="ECO:0000256" key="5">
    <source>
        <dbReference type="ARBA" id="ARBA00022679"/>
    </source>
</evidence>
<dbReference type="GO" id="GO:0016020">
    <property type="term" value="C:membrane"/>
    <property type="evidence" value="ECO:0007669"/>
    <property type="project" value="UniProtKB-SubCell"/>
</dbReference>
<protein>
    <recommendedName>
        <fullName evidence="20">G-type lectin S-receptor-like serine/threonine-protein kinase LECRK4</fullName>
        <ecNumber evidence="2">2.7.11.1</ecNumber>
    </recommendedName>
    <alternativeName>
        <fullName evidence="21">OsRLCK136</fullName>
    </alternativeName>
</protein>
<evidence type="ECO:0000256" key="10">
    <source>
        <dbReference type="ARBA" id="ARBA00022777"/>
    </source>
</evidence>
<dbReference type="Gene3D" id="2.90.10.30">
    <property type="match status" value="1"/>
</dbReference>
<keyword evidence="11 22" id="KW-0067">ATP-binding</keyword>
<dbReference type="Pfam" id="PF00069">
    <property type="entry name" value="Pkinase"/>
    <property type="match status" value="1"/>
</dbReference>
<keyword evidence="15" id="KW-0675">Receptor</keyword>
<evidence type="ECO:0000313" key="27">
    <source>
        <dbReference type="EnsemblPlants" id="OBART04G15940.1"/>
    </source>
</evidence>
<evidence type="ECO:0000256" key="18">
    <source>
        <dbReference type="ARBA" id="ARBA00048679"/>
    </source>
</evidence>
<dbReference type="InterPro" id="IPR011009">
    <property type="entry name" value="Kinase-like_dom_sf"/>
</dbReference>
<keyword evidence="4" id="KW-0245">EGF-like domain</keyword>
<evidence type="ECO:0000256" key="12">
    <source>
        <dbReference type="ARBA" id="ARBA00022989"/>
    </source>
</evidence>
<dbReference type="HOGENOM" id="CLU_000288_116_2_1"/>
<evidence type="ECO:0000256" key="20">
    <source>
        <dbReference type="ARBA" id="ARBA00074487"/>
    </source>
</evidence>
<evidence type="ECO:0000256" key="24">
    <source>
        <dbReference type="SAM" id="SignalP"/>
    </source>
</evidence>
<evidence type="ECO:0000256" key="1">
    <source>
        <dbReference type="ARBA" id="ARBA00004479"/>
    </source>
</evidence>
<keyword evidence="5" id="KW-0808">Transferase</keyword>
<keyword evidence="14" id="KW-1015">Disulfide bond</keyword>
<dbReference type="Gene3D" id="1.10.510.10">
    <property type="entry name" value="Transferase(Phosphotransferase) domain 1"/>
    <property type="match status" value="1"/>
</dbReference>
<dbReference type="InterPro" id="IPR036426">
    <property type="entry name" value="Bulb-type_lectin_dom_sf"/>
</dbReference>
<keyword evidence="6 23" id="KW-0812">Transmembrane</keyword>